<reference evidence="1" key="1">
    <citation type="journal article" date="2014" name="Nat. Commun.">
        <title>The tobacco genome sequence and its comparison with those of tomato and potato.</title>
        <authorList>
            <person name="Sierro N."/>
            <person name="Battey J.N."/>
            <person name="Ouadi S."/>
            <person name="Bakaher N."/>
            <person name="Bovet L."/>
            <person name="Willig A."/>
            <person name="Goepfert S."/>
            <person name="Peitsch M.C."/>
            <person name="Ivanov N.V."/>
        </authorList>
    </citation>
    <scope>NUCLEOTIDE SEQUENCE [LARGE SCALE GENOMIC DNA]</scope>
</reference>
<dbReference type="RefSeq" id="XP_075107183.1">
    <property type="nucleotide sequence ID" value="XM_075251082.1"/>
</dbReference>
<accession>A0AC58UCG8</accession>
<protein>
    <submittedName>
        <fullName evidence="2">Uncharacterized protein LOC142180148</fullName>
    </submittedName>
</protein>
<reference evidence="2" key="2">
    <citation type="submission" date="2025-08" db="UniProtKB">
        <authorList>
            <consortium name="RefSeq"/>
        </authorList>
    </citation>
    <scope>IDENTIFICATION</scope>
    <source>
        <tissue evidence="2">Leaf</tissue>
    </source>
</reference>
<gene>
    <name evidence="2" type="primary">LOC142180148</name>
</gene>
<evidence type="ECO:0000313" key="1">
    <source>
        <dbReference type="Proteomes" id="UP000790787"/>
    </source>
</evidence>
<evidence type="ECO:0000313" key="2">
    <source>
        <dbReference type="RefSeq" id="XP_075107183.1"/>
    </source>
</evidence>
<keyword evidence="1" id="KW-1185">Reference proteome</keyword>
<name>A0AC58UCG8_TOBAC</name>
<proteinExistence type="predicted"/>
<organism evidence="1 2">
    <name type="scientific">Nicotiana tabacum</name>
    <name type="common">Common tobacco</name>
    <dbReference type="NCBI Taxonomy" id="4097"/>
    <lineage>
        <taxon>Eukaryota</taxon>
        <taxon>Viridiplantae</taxon>
        <taxon>Streptophyta</taxon>
        <taxon>Embryophyta</taxon>
        <taxon>Tracheophyta</taxon>
        <taxon>Spermatophyta</taxon>
        <taxon>Magnoliopsida</taxon>
        <taxon>eudicotyledons</taxon>
        <taxon>Gunneridae</taxon>
        <taxon>Pentapetalae</taxon>
        <taxon>asterids</taxon>
        <taxon>lamiids</taxon>
        <taxon>Solanales</taxon>
        <taxon>Solanaceae</taxon>
        <taxon>Nicotianoideae</taxon>
        <taxon>Nicotianeae</taxon>
        <taxon>Nicotiana</taxon>
    </lineage>
</organism>
<dbReference type="Proteomes" id="UP000790787">
    <property type="component" value="Chromosome 4"/>
</dbReference>
<sequence>MVTTLTNAGTESEQKRALKIPINRCVFIVENVVTLLTIAGLRTIGDRSGGLNSLVKLTLRNLTFQDPSRLGYLKTSNLILQEHRKKNQKGKWYLDSACSRHMTGDKQLFKTVTKLDGGTVTFGDKSKGNIIGIGNVPLSSTCEVDEVYLVDELGYNLLSSSQLCENDYEVRFKKYSWFIEDKSGKVILSGNRDKNVYTISNIDSLENQICLASVIDNPWVWHRKLGHASMSNVKRDTTFLLSEVITEENLKAEPLKTFAMTKESLTISLHQDRLNRMECKKPNIGYFHPFGCKCFIHNNGKDNLGKFDPKSDEGIFLGYSPSSRAYRVYNKRTLCIEESIHVIFVDTNPHLGNKKLPEDEEISIVPKSTFTGIDCQEESTGQQDQSTEEHNEVQESSSTEQLTTEKRETTTTIPNEWKSEIGYPHKFIIGNPHEGITTRKSQKLNSHMALISQLEPNKVNEALKDVRWVKAMKDELDQFERNKVWKLVPKPSNTSIVGTKWVYRNKLNESGLVMRNKTRLVAQGYSQQEGID</sequence>